<evidence type="ECO:0000313" key="3">
    <source>
        <dbReference type="Proteomes" id="UP001150062"/>
    </source>
</evidence>
<dbReference type="EMBL" id="JAOAOG010000302">
    <property type="protein sequence ID" value="KAJ6231156.1"/>
    <property type="molecule type" value="Genomic_DNA"/>
</dbReference>
<evidence type="ECO:0000313" key="2">
    <source>
        <dbReference type="EMBL" id="KAJ6231156.1"/>
    </source>
</evidence>
<organism evidence="2 3">
    <name type="scientific">Anaeramoeba flamelloides</name>
    <dbReference type="NCBI Taxonomy" id="1746091"/>
    <lineage>
        <taxon>Eukaryota</taxon>
        <taxon>Metamonada</taxon>
        <taxon>Anaeramoebidae</taxon>
        <taxon>Anaeramoeba</taxon>
    </lineage>
</organism>
<gene>
    <name evidence="2" type="ORF">M0813_06101</name>
</gene>
<name>A0ABQ8XF06_9EUKA</name>
<keyword evidence="3" id="KW-1185">Reference proteome</keyword>
<feature type="region of interest" description="Disordered" evidence="1">
    <location>
        <begin position="1"/>
        <end position="22"/>
    </location>
</feature>
<dbReference type="Proteomes" id="UP001150062">
    <property type="component" value="Unassembled WGS sequence"/>
</dbReference>
<accession>A0ABQ8XF06</accession>
<evidence type="ECO:0000256" key="1">
    <source>
        <dbReference type="SAM" id="MobiDB-lite"/>
    </source>
</evidence>
<protein>
    <submittedName>
        <fullName evidence="2">Uncharacterized protein</fullName>
    </submittedName>
</protein>
<feature type="compositionally biased region" description="Basic residues" evidence="1">
    <location>
        <begin position="12"/>
        <end position="22"/>
    </location>
</feature>
<sequence length="186" mass="22052">MLSSQDLDNLHKSLKPKNKKRNCNYSQDDQEELLILDECLEITFNGLEKGESEIVIPKVKNRTNNKLLDRIKPKRCDFTFDKLLEEAAKLKHFHIEQKISSFKECDDFMGKCKKKYSQTKEDQEQEQQEQQEQKEEQAFVEYSTEIEKNLFKTTDINEGKLAFSPPKRNKNPILFDELFYSNLDFN</sequence>
<proteinExistence type="predicted"/>
<reference evidence="2" key="1">
    <citation type="submission" date="2022-08" db="EMBL/GenBank/DDBJ databases">
        <title>Novel sulfate-reducing endosymbionts in the free-living metamonad Anaeramoeba.</title>
        <authorList>
            <person name="Jerlstrom-Hultqvist J."/>
            <person name="Cepicka I."/>
            <person name="Gallot-Lavallee L."/>
            <person name="Salas-Leiva D."/>
            <person name="Curtis B.A."/>
            <person name="Zahonova K."/>
            <person name="Pipaliya S."/>
            <person name="Dacks J."/>
            <person name="Roger A.J."/>
        </authorList>
    </citation>
    <scope>NUCLEOTIDE SEQUENCE</scope>
    <source>
        <strain evidence="2">Schooner1</strain>
    </source>
</reference>
<comment type="caution">
    <text evidence="2">The sequence shown here is derived from an EMBL/GenBank/DDBJ whole genome shotgun (WGS) entry which is preliminary data.</text>
</comment>